<proteinExistence type="predicted"/>
<keyword evidence="1" id="KW-0175">Coiled coil</keyword>
<feature type="coiled-coil region" evidence="1">
    <location>
        <begin position="26"/>
        <end position="53"/>
    </location>
</feature>
<sequence length="89" mass="10471">MRLFGKKEKVVKRLSPEVKRHIAIVKARHNNRISNLEDELGILKKKLREIESDIEIPKSEASKKTDTIISRMVHIKYEVGIRKELVIWL</sequence>
<evidence type="ECO:0000256" key="1">
    <source>
        <dbReference type="SAM" id="Coils"/>
    </source>
</evidence>
<dbReference type="AlphaFoldDB" id="A0A0F9FRL5"/>
<protein>
    <submittedName>
        <fullName evidence="2">Uncharacterized protein</fullName>
    </submittedName>
</protein>
<reference evidence="2" key="1">
    <citation type="journal article" date="2015" name="Nature">
        <title>Complex archaea that bridge the gap between prokaryotes and eukaryotes.</title>
        <authorList>
            <person name="Spang A."/>
            <person name="Saw J.H."/>
            <person name="Jorgensen S.L."/>
            <person name="Zaremba-Niedzwiedzka K."/>
            <person name="Martijn J."/>
            <person name="Lind A.E."/>
            <person name="van Eijk R."/>
            <person name="Schleper C."/>
            <person name="Guy L."/>
            <person name="Ettema T.J."/>
        </authorList>
    </citation>
    <scope>NUCLEOTIDE SEQUENCE</scope>
</reference>
<organism evidence="2">
    <name type="scientific">marine sediment metagenome</name>
    <dbReference type="NCBI Taxonomy" id="412755"/>
    <lineage>
        <taxon>unclassified sequences</taxon>
        <taxon>metagenomes</taxon>
        <taxon>ecological metagenomes</taxon>
    </lineage>
</organism>
<name>A0A0F9FRL5_9ZZZZ</name>
<accession>A0A0F9FRL5</accession>
<dbReference type="EMBL" id="LAZR01020459">
    <property type="protein sequence ID" value="KKL88798.1"/>
    <property type="molecule type" value="Genomic_DNA"/>
</dbReference>
<evidence type="ECO:0000313" key="2">
    <source>
        <dbReference type="EMBL" id="KKL88798.1"/>
    </source>
</evidence>
<comment type="caution">
    <text evidence="2">The sequence shown here is derived from an EMBL/GenBank/DDBJ whole genome shotgun (WGS) entry which is preliminary data.</text>
</comment>
<gene>
    <name evidence="2" type="ORF">LCGC14_1921110</name>
</gene>